<reference evidence="1" key="1">
    <citation type="submission" date="2018-05" db="EMBL/GenBank/DDBJ databases">
        <authorList>
            <person name="Lanie J.A."/>
            <person name="Ng W.-L."/>
            <person name="Kazmierczak K.M."/>
            <person name="Andrzejewski T.M."/>
            <person name="Davidsen T.M."/>
            <person name="Wayne K.J."/>
            <person name="Tettelin H."/>
            <person name="Glass J.I."/>
            <person name="Rusch D."/>
            <person name="Podicherti R."/>
            <person name="Tsui H.-C.T."/>
            <person name="Winkler M.E."/>
        </authorList>
    </citation>
    <scope>NUCLEOTIDE SEQUENCE</scope>
</reference>
<accession>A0A381N6K0</accession>
<dbReference type="InterPro" id="IPR023296">
    <property type="entry name" value="Glyco_hydro_beta-prop_sf"/>
</dbReference>
<name>A0A381N6K0_9ZZZZ</name>
<evidence type="ECO:0008006" key="2">
    <source>
        <dbReference type="Google" id="ProtNLM"/>
    </source>
</evidence>
<protein>
    <recommendedName>
        <fullName evidence="2">Glycosyl hydrolase family 32 N-terminal domain-containing protein</fullName>
    </recommendedName>
</protein>
<dbReference type="SUPFAM" id="SSF75005">
    <property type="entry name" value="Arabinanase/levansucrase/invertase"/>
    <property type="match status" value="1"/>
</dbReference>
<sequence length="313" mass="36046">VLPDPREFDDLLFDPEMGHVVREPTGTGYGYWVGGHKVFYDQASKQFVIFYRERTPLETGRGGRCAVAVGSDGITFEEVWTADKEAFAASSIEVGNPIRSPDGDWRLYISYEVAGARYWRIDLVRGNSLENLNVQGRRTVFQPNDFGFRSLKDPVVYLRDGRWWVYLAGPARERLPRTAKKIFASPLDATLLGRSDDGLYFPELEWAFEAPGTDTWHGRRARINSVISTDNGWLALYDGGRTFYDTYEEWCGLAWSDDGTRFERLEQEEPWVRSPYGCVRYVFALERPSAIYFYYEFTRVDGSHDLRVSVVNR</sequence>
<gene>
    <name evidence="1" type="ORF">METZ01_LOCUS3086</name>
</gene>
<feature type="non-terminal residue" evidence="1">
    <location>
        <position position="1"/>
    </location>
</feature>
<evidence type="ECO:0000313" key="1">
    <source>
        <dbReference type="EMBL" id="SUZ50232.1"/>
    </source>
</evidence>
<proteinExistence type="predicted"/>
<organism evidence="1">
    <name type="scientific">marine metagenome</name>
    <dbReference type="NCBI Taxonomy" id="408172"/>
    <lineage>
        <taxon>unclassified sequences</taxon>
        <taxon>metagenomes</taxon>
        <taxon>ecological metagenomes</taxon>
    </lineage>
</organism>
<dbReference type="EMBL" id="UINC01000159">
    <property type="protein sequence ID" value="SUZ50232.1"/>
    <property type="molecule type" value="Genomic_DNA"/>
</dbReference>
<dbReference type="Gene3D" id="2.115.10.20">
    <property type="entry name" value="Glycosyl hydrolase domain, family 43"/>
    <property type="match status" value="1"/>
</dbReference>
<dbReference type="AlphaFoldDB" id="A0A381N6K0"/>